<keyword evidence="9" id="KW-1185">Reference proteome</keyword>
<evidence type="ECO:0000256" key="1">
    <source>
        <dbReference type="ARBA" id="ARBA00004651"/>
    </source>
</evidence>
<keyword evidence="5 6" id="KW-0472">Membrane</keyword>
<feature type="transmembrane region" description="Helical" evidence="6">
    <location>
        <begin position="145"/>
        <end position="168"/>
    </location>
</feature>
<dbReference type="InterPro" id="IPR015414">
    <property type="entry name" value="TMEM64"/>
</dbReference>
<dbReference type="PANTHER" id="PTHR12677:SF59">
    <property type="entry name" value="GOLGI APPARATUS MEMBRANE PROTEIN TVP38-RELATED"/>
    <property type="match status" value="1"/>
</dbReference>
<name>A0AAP2CH12_9BACT</name>
<feature type="transmembrane region" description="Helical" evidence="6">
    <location>
        <begin position="12"/>
        <end position="31"/>
    </location>
</feature>
<comment type="subcellular location">
    <subcellularLocation>
        <location evidence="1 6">Cell membrane</location>
        <topology evidence="1 6">Multi-pass membrane protein</topology>
    </subcellularLocation>
</comment>
<proteinExistence type="inferred from homology"/>
<evidence type="ECO:0000256" key="6">
    <source>
        <dbReference type="RuleBase" id="RU366058"/>
    </source>
</evidence>
<feature type="transmembrane region" description="Helical" evidence="6">
    <location>
        <begin position="175"/>
        <end position="196"/>
    </location>
</feature>
<evidence type="ECO:0000256" key="2">
    <source>
        <dbReference type="ARBA" id="ARBA00022475"/>
    </source>
</evidence>
<evidence type="ECO:0000256" key="3">
    <source>
        <dbReference type="ARBA" id="ARBA00022692"/>
    </source>
</evidence>
<dbReference type="InterPro" id="IPR032816">
    <property type="entry name" value="VTT_dom"/>
</dbReference>
<evidence type="ECO:0000313" key="9">
    <source>
        <dbReference type="Proteomes" id="UP001319104"/>
    </source>
</evidence>
<feature type="transmembrane region" description="Helical" evidence="6">
    <location>
        <begin position="202"/>
        <end position="223"/>
    </location>
</feature>
<dbReference type="Proteomes" id="UP001319104">
    <property type="component" value="Unassembled WGS sequence"/>
</dbReference>
<dbReference type="AlphaFoldDB" id="A0AAP2CH12"/>
<reference evidence="8 9" key="1">
    <citation type="submission" date="2021-05" db="EMBL/GenBank/DDBJ databases">
        <authorList>
            <person name="Zhang Z.D."/>
            <person name="Osman G."/>
        </authorList>
    </citation>
    <scope>NUCLEOTIDE SEQUENCE [LARGE SCALE GENOMIC DNA]</scope>
    <source>
        <strain evidence="8 9">KCTC 32217</strain>
    </source>
</reference>
<feature type="domain" description="VTT" evidence="7">
    <location>
        <begin position="81"/>
        <end position="196"/>
    </location>
</feature>
<keyword evidence="3 6" id="KW-0812">Transmembrane</keyword>
<protein>
    <recommendedName>
        <fullName evidence="6">TVP38/TMEM64 family membrane protein</fullName>
    </recommendedName>
</protein>
<evidence type="ECO:0000256" key="5">
    <source>
        <dbReference type="ARBA" id="ARBA00023136"/>
    </source>
</evidence>
<evidence type="ECO:0000259" key="7">
    <source>
        <dbReference type="Pfam" id="PF09335"/>
    </source>
</evidence>
<evidence type="ECO:0000313" key="8">
    <source>
        <dbReference type="EMBL" id="MBS9524523.1"/>
    </source>
</evidence>
<dbReference type="GO" id="GO:0005886">
    <property type="term" value="C:plasma membrane"/>
    <property type="evidence" value="ECO:0007669"/>
    <property type="project" value="UniProtKB-SubCell"/>
</dbReference>
<comment type="similarity">
    <text evidence="6">Belongs to the TVP38/TMEM64 family.</text>
</comment>
<feature type="transmembrane region" description="Helical" evidence="6">
    <location>
        <begin position="66"/>
        <end position="94"/>
    </location>
</feature>
<dbReference type="EMBL" id="JAHCMY010000005">
    <property type="protein sequence ID" value="MBS9524523.1"/>
    <property type="molecule type" value="Genomic_DNA"/>
</dbReference>
<organism evidence="8 9">
    <name type="scientific">Litoribacter ruber</name>
    <dbReference type="NCBI Taxonomy" id="702568"/>
    <lineage>
        <taxon>Bacteria</taxon>
        <taxon>Pseudomonadati</taxon>
        <taxon>Bacteroidota</taxon>
        <taxon>Cytophagia</taxon>
        <taxon>Cytophagales</taxon>
        <taxon>Cyclobacteriaceae</taxon>
        <taxon>Litoribacter</taxon>
    </lineage>
</organism>
<comment type="caution">
    <text evidence="8">The sequence shown here is derived from an EMBL/GenBank/DDBJ whole genome shotgun (WGS) entry which is preliminary data.</text>
</comment>
<dbReference type="PANTHER" id="PTHR12677">
    <property type="entry name" value="GOLGI APPARATUS MEMBRANE PROTEIN TVP38-RELATED"/>
    <property type="match status" value="1"/>
</dbReference>
<keyword evidence="4 6" id="KW-1133">Transmembrane helix</keyword>
<keyword evidence="2 6" id="KW-1003">Cell membrane</keyword>
<accession>A0AAP2CH12</accession>
<gene>
    <name evidence="8" type="ORF">KI659_10900</name>
</gene>
<sequence length="234" mass="25698">MVEKENRSKSKSPIYLSLILLIGIILLYLTVPAVENFVAEAYEVLSSGDEKKISDWVDQFGWAGPLVLILAMTAQMVVLVVPTPLLMVIAVLAYGPLIGSGIILIGIFIASSIAYVLGSALGNPVVEKLLGHKSKNKMKGFLKNYGFWAVIIVRFSPFLSNDAISLVAGIMKMGFWKFIAATMLGILPLTLLIAYFEESESLQTGLIWIGAISFVGFVVYVWIDKNRKTNNYQT</sequence>
<evidence type="ECO:0000256" key="4">
    <source>
        <dbReference type="ARBA" id="ARBA00022989"/>
    </source>
</evidence>
<dbReference type="Pfam" id="PF09335">
    <property type="entry name" value="VTT_dom"/>
    <property type="match status" value="1"/>
</dbReference>
<dbReference type="RefSeq" id="WP_213945379.1">
    <property type="nucleotide sequence ID" value="NZ_JAHBGI010000002.1"/>
</dbReference>